<dbReference type="EMBL" id="JAFEJT020000104">
    <property type="protein sequence ID" value="MCH9277233.1"/>
    <property type="molecule type" value="Genomic_DNA"/>
</dbReference>
<name>A0ABS9VYP9_9BIFI</name>
<evidence type="ECO:0000313" key="5">
    <source>
        <dbReference type="Proteomes" id="UP000710815"/>
    </source>
</evidence>
<organism evidence="4 5">
    <name type="scientific">Bifidobacterium amazonense</name>
    <dbReference type="NCBI Taxonomy" id="2809027"/>
    <lineage>
        <taxon>Bacteria</taxon>
        <taxon>Bacillati</taxon>
        <taxon>Actinomycetota</taxon>
        <taxon>Actinomycetes</taxon>
        <taxon>Bifidobacteriales</taxon>
        <taxon>Bifidobacteriaceae</taxon>
        <taxon>Bifidobacterium</taxon>
    </lineage>
</organism>
<dbReference type="Proteomes" id="UP000710815">
    <property type="component" value="Unassembled WGS sequence"/>
</dbReference>
<proteinExistence type="predicted"/>
<evidence type="ECO:0000313" key="4">
    <source>
        <dbReference type="EMBL" id="MCH9277233.1"/>
    </source>
</evidence>
<evidence type="ECO:0000259" key="3">
    <source>
        <dbReference type="Pfam" id="PF18885"/>
    </source>
</evidence>
<accession>A0ABS9VYP9</accession>
<dbReference type="Gene3D" id="2.60.40.4270">
    <property type="entry name" value="Listeria-Bacteroides repeat domain"/>
    <property type="match status" value="2"/>
</dbReference>
<comment type="caution">
    <text evidence="4">The sequence shown here is derived from an EMBL/GenBank/DDBJ whole genome shotgun (WGS) entry which is preliminary data.</text>
</comment>
<dbReference type="InterPro" id="IPR013378">
    <property type="entry name" value="InlB-like_B-rpt"/>
</dbReference>
<gene>
    <name evidence="4" type="ORF">JS533_013335</name>
</gene>
<sequence>MTGNNKVWRAPLAGLASVAMLATMGVAAGTANAQTGAARVDQYKVSVTLHANAPEKASAKIDESDKSTFSLAELDSDNNGTLDELYTADYTLKAPSKNTVFTGWYTKATGGEKFDFANTVVNSDLDLYAHWAASDDIVNFTFNLEGTKSDGTPYQSLFKGANDAYGTEAASARVDNGKSFFSTDGTTYKLSVSKADGKVASWELPTDQPGDQTVVTSWKADPTGAGTYTRTVTNEELTTGFAKALPYDNSGPYNVSLVQGATSKATTVHYLTPGNSQLAESQDVIIGQTVPTDVLVKDPSGVYGRVSQWYYNTHVGGSYEKLPADYKANGNQANLNLYSGATTDVFPVTYWTAVGYDGTGNGYVQHYVSVSIEYVESGKTAVNAPKLTRTNDTLAGWSTSKDFGAAKFDFSTKIYDATNLYAQWNSNKATVTYVYNYSGKKDSQAYVTGQTFTAPKPTRDGRTFLGWYFYGNVDANGIISLVNSKNPFTEIGSSKQGSDFVKAWNNTKDKVTGWNTSRDGNYVGDGMWLESVANSAGAGTYADGAGKTAVQVPAGAKLKFNEDGELQFLATKKTSTPEGVKTTNYWVTISNTLYAAWGRVSQSDLANQENTYWKNDAYEVTSDLYTAASKAAANKVFKEAAELKATLGGADGQLTDDEAAQVEAKLSEGEDLLVQTAPTPVVRLKNGAKHVYSTDDNEQTVLKRNGWKVEGVAFYATAQSAPKSTAVYRLYNPANGNHL</sequence>
<keyword evidence="5" id="KW-1185">Reference proteome</keyword>
<dbReference type="Pfam" id="PF18885">
    <property type="entry name" value="DUF5648"/>
    <property type="match status" value="1"/>
</dbReference>
<keyword evidence="2" id="KW-0732">Signal</keyword>
<dbReference type="InterPro" id="IPR043708">
    <property type="entry name" value="DUF5648"/>
</dbReference>
<feature type="non-terminal residue" evidence="4">
    <location>
        <position position="739"/>
    </location>
</feature>
<comment type="subcellular location">
    <subcellularLocation>
        <location evidence="1">Cell envelope</location>
    </subcellularLocation>
</comment>
<dbReference type="InterPro" id="IPR042229">
    <property type="entry name" value="Listeria/Bacterioides_rpt_sf"/>
</dbReference>
<reference evidence="4 5" key="2">
    <citation type="journal article" date="2021" name="Syst. Appl. Microbiol.">
        <title>Phylogenetic classification of ten novel species belonging to the genus Bifidobacterium comprising B. phasiani sp. nov., B. pongonis sp. nov., B. saguinibicoloris sp. nov., B. colobi sp. nov., B. simiiventris sp. nov., B. santillanense sp. nov., B. miconis sp. nov., B. amazonense sp. nov., B. pluvialisilvae sp. nov., and B. miconisargentati sp. nov.</title>
        <authorList>
            <person name="Lugli G.A."/>
            <person name="Calvete-Torre I."/>
            <person name="Alessandri G."/>
            <person name="Milani C."/>
            <person name="Turroni F."/>
            <person name="Laiolo P."/>
            <person name="Ossiprandi M.C."/>
            <person name="Margolles A."/>
            <person name="Ruiz L."/>
            <person name="Ventura M."/>
        </authorList>
    </citation>
    <scope>NUCLEOTIDE SEQUENCE [LARGE SCALE GENOMIC DNA]</scope>
    <source>
        <strain evidence="4 5">MA1</strain>
    </source>
</reference>
<protein>
    <submittedName>
        <fullName evidence="4">InlB B-repeat-containing protein</fullName>
    </submittedName>
</protein>
<dbReference type="RefSeq" id="WP_241515280.1">
    <property type="nucleotide sequence ID" value="NZ_JAFEJT020000104.1"/>
</dbReference>
<feature type="signal peptide" evidence="2">
    <location>
        <begin position="1"/>
        <end position="33"/>
    </location>
</feature>
<dbReference type="Pfam" id="PF09479">
    <property type="entry name" value="Flg_new"/>
    <property type="match status" value="3"/>
</dbReference>
<evidence type="ECO:0000256" key="1">
    <source>
        <dbReference type="ARBA" id="ARBA00004196"/>
    </source>
</evidence>
<feature type="domain" description="DUF5648" evidence="3">
    <location>
        <begin position="675"/>
        <end position="739"/>
    </location>
</feature>
<evidence type="ECO:0000256" key="2">
    <source>
        <dbReference type="SAM" id="SignalP"/>
    </source>
</evidence>
<reference evidence="4 5" key="1">
    <citation type="journal article" date="2021" name="Environ. Microbiol.">
        <title>Genetic insights into the dark matter of the mammalian gut microbiota through targeted genome reconstruction.</title>
        <authorList>
            <person name="Lugli G.A."/>
            <person name="Alessandri G."/>
            <person name="Milani C."/>
            <person name="Viappiani A."/>
            <person name="Fontana F."/>
            <person name="Tarracchini C."/>
            <person name="Mancabelli L."/>
            <person name="Argentini C."/>
            <person name="Ruiz L."/>
            <person name="Margolles A."/>
            <person name="van Sinderen D."/>
            <person name="Turroni F."/>
            <person name="Ventura M."/>
        </authorList>
    </citation>
    <scope>NUCLEOTIDE SEQUENCE [LARGE SCALE GENOMIC DNA]</scope>
    <source>
        <strain evidence="4 5">MA1</strain>
    </source>
</reference>
<feature type="chain" id="PRO_5046978412" evidence="2">
    <location>
        <begin position="34"/>
        <end position="739"/>
    </location>
</feature>